<feature type="transmembrane region" description="Helical" evidence="1">
    <location>
        <begin position="508"/>
        <end position="526"/>
    </location>
</feature>
<keyword evidence="1" id="KW-0812">Transmembrane</keyword>
<dbReference type="AlphaFoldDB" id="A0A0A2EBS8"/>
<proteinExistence type="predicted"/>
<accession>A0A0A2EBS8</accession>
<comment type="caution">
    <text evidence="2">The sequence shown here is derived from an EMBL/GenBank/DDBJ whole genome shotgun (WGS) entry which is preliminary data.</text>
</comment>
<keyword evidence="3" id="KW-1185">Reference proteome</keyword>
<organism evidence="2 3">
    <name type="scientific">Porphyromonas macacae</name>
    <dbReference type="NCBI Taxonomy" id="28115"/>
    <lineage>
        <taxon>Bacteria</taxon>
        <taxon>Pseudomonadati</taxon>
        <taxon>Bacteroidota</taxon>
        <taxon>Bacteroidia</taxon>
        <taxon>Bacteroidales</taxon>
        <taxon>Porphyromonadaceae</taxon>
        <taxon>Porphyromonas</taxon>
    </lineage>
</organism>
<evidence type="ECO:0000313" key="2">
    <source>
        <dbReference type="EMBL" id="KGN76346.1"/>
    </source>
</evidence>
<sequence>MENNAYSRHIFIFPFQWDYIAKKKYASYNDRTDIKKFDELFSEVSPLKRHYFEIGASEERYNEYTYFHPFARRALFGTEENTSVYHYELSDTQGTYNISVKADGGSTTYSLQLEKIVVSVFDTGVGTVAYFLRNDKHTSFEDILRINDSGRRIYPQFMAKGNRLAAKDSFLADRIYGSLGVLDFDDNFRQFEGEISHKNTFLPPDHIRQVFGYNKMDRTEDDGYQKFVFHQESERKEIIRISPVMDDRMFFITFYHSPDYAQKLKDKIQILRKKREYGIYEEGRFGDFWFRYLFGDGRGKSVANASVQREDVKRTTYARWSGGGTLFGLTKDSLVGISNEDFIGDHITTMYYQMATLSLVQRSTILRFSNEIATITQQILDKKTKRKTEKQVKELYGNYIRFLNETYFREVTPQIQGIEMYDMLQNNMNIRKDAKALDEEMGELFNYTELEEQGVLNKTANRYLPLTLFVAILSTYALQRGKLFNKIFETQHIAGVCSSNWRLNYGDIITIILLLICLYFPIQNYLKHKTMIWKKKL</sequence>
<protein>
    <submittedName>
        <fullName evidence="2">Uncharacterized protein</fullName>
    </submittedName>
</protein>
<dbReference type="OrthoDB" id="961808at2"/>
<evidence type="ECO:0000313" key="3">
    <source>
        <dbReference type="Proteomes" id="UP000030103"/>
    </source>
</evidence>
<keyword evidence="1" id="KW-0472">Membrane</keyword>
<evidence type="ECO:0000256" key="1">
    <source>
        <dbReference type="SAM" id="Phobius"/>
    </source>
</evidence>
<dbReference type="Proteomes" id="UP000030103">
    <property type="component" value="Unassembled WGS sequence"/>
</dbReference>
<keyword evidence="1" id="KW-1133">Transmembrane helix</keyword>
<gene>
    <name evidence="2" type="ORF">HQ47_00740</name>
</gene>
<name>A0A0A2EBS8_9PORP</name>
<dbReference type="STRING" id="28115.HQ47_00740"/>
<dbReference type="EMBL" id="JRFA01000002">
    <property type="protein sequence ID" value="KGN76346.1"/>
    <property type="molecule type" value="Genomic_DNA"/>
</dbReference>
<dbReference type="RefSeq" id="WP_036872585.1">
    <property type="nucleotide sequence ID" value="NZ_JRFA01000002.1"/>
</dbReference>
<reference evidence="2 3" key="1">
    <citation type="submission" date="2014-09" db="EMBL/GenBank/DDBJ databases">
        <title>Draft Genome Sequence of Porphyromonas macacae COT-192_OH2859.</title>
        <authorList>
            <person name="Wallis C."/>
            <person name="Deusch O."/>
            <person name="O'Flynn C."/>
            <person name="Davis I."/>
            <person name="Horsfall A."/>
            <person name="Kirkwood N."/>
            <person name="Harris S."/>
            <person name="Eisen J.A."/>
            <person name="Coil D.A."/>
            <person name="Darling A.E."/>
            <person name="Jospin G."/>
            <person name="Alexiev A."/>
        </authorList>
    </citation>
    <scope>NUCLEOTIDE SEQUENCE [LARGE SCALE GENOMIC DNA]</scope>
    <source>
        <strain evidence="3">COT-192 OH2859</strain>
    </source>
</reference>